<dbReference type="HAMAP" id="MF_01670">
    <property type="entry name" value="IolA"/>
    <property type="match status" value="1"/>
</dbReference>
<keyword evidence="2 3" id="KW-0520">NAD</keyword>
<feature type="binding site" evidence="3">
    <location>
        <position position="155"/>
    </location>
    <ligand>
        <name>NAD(+)</name>
        <dbReference type="ChEBI" id="CHEBI:57540"/>
    </ligand>
</feature>
<dbReference type="EMBL" id="JBHTCO010000005">
    <property type="protein sequence ID" value="MFC7392748.1"/>
    <property type="molecule type" value="Genomic_DNA"/>
</dbReference>
<feature type="binding site" evidence="3">
    <location>
        <position position="157"/>
    </location>
    <ligand>
        <name>NAD(+)</name>
        <dbReference type="ChEBI" id="CHEBI:57540"/>
    </ligand>
</feature>
<dbReference type="Gene3D" id="3.40.309.10">
    <property type="entry name" value="Aldehyde Dehydrogenase, Chain A, domain 2"/>
    <property type="match status" value="1"/>
</dbReference>
<comment type="catalytic activity">
    <reaction evidence="3">
        <text>3-oxopropanoate + NAD(+) + CoA + H2O = hydrogencarbonate + acetyl-CoA + NADH + H(+)</text>
        <dbReference type="Rhea" id="RHEA:76615"/>
        <dbReference type="ChEBI" id="CHEBI:15377"/>
        <dbReference type="ChEBI" id="CHEBI:15378"/>
        <dbReference type="ChEBI" id="CHEBI:17544"/>
        <dbReference type="ChEBI" id="CHEBI:33190"/>
        <dbReference type="ChEBI" id="CHEBI:57287"/>
        <dbReference type="ChEBI" id="CHEBI:57288"/>
        <dbReference type="ChEBI" id="CHEBI:57540"/>
        <dbReference type="ChEBI" id="CHEBI:57945"/>
        <dbReference type="EC" id="1.2.1.27"/>
    </reaction>
</comment>
<sequence length="492" mass="53936">MATAETLTGQKLKNYINGEWVESKRTQYEDVYNPATKEIIARVPISTVEDVEHAAEVAKAAFEKWKGVPVQKRARVLFNYHQLLTEHKDELARLITIENGKSLSEAQGEVLRGIENVEFAAGAPSLMMGDSLSTIATDIEATNYRYPIGVVGGIAPFNFPMMVPCWMFPMAIAVGNAFILKPSEKTPLLTKKLAELFKEAGLPDGVFNIVYGAHDVVNGILDHPEIKAISFVGSKPVGEYVYKRGSENLKRVQALAGAKNHVIVLNDADVEEAVTNIIGSAFGSAGERCMACSVVTVEEGIADKFLAELTKQTKNIKMGNGLDDGVFLGPVIREENQKRTIGYIEKGIEEGAALVCDGRDRVSDDGFFVGPTIFDHVTTDMTIWKDEIFAPVLSIIRVKNLKEAVETTNKSEFANGSCIFTSNASSIRYFRENIDAGMLGINLGVPAPMAFFPFSGWKSSFFGTLHANGKDSVDFYTRKKVVTARYKSPSFE</sequence>
<feature type="binding site" evidence="3">
    <location>
        <position position="185"/>
    </location>
    <ligand>
        <name>NAD(+)</name>
        <dbReference type="ChEBI" id="CHEBI:57540"/>
    </ligand>
</feature>
<dbReference type="InterPro" id="IPR016163">
    <property type="entry name" value="Ald_DH_C"/>
</dbReference>
<keyword evidence="1 3" id="KW-0560">Oxidoreductase</keyword>
<dbReference type="SUPFAM" id="SSF53720">
    <property type="entry name" value="ALDH-like"/>
    <property type="match status" value="1"/>
</dbReference>
<dbReference type="EC" id="1.2.1.27" evidence="3"/>
<dbReference type="PANTHER" id="PTHR43866">
    <property type="entry name" value="MALONATE-SEMIALDEHYDE DEHYDROGENASE"/>
    <property type="match status" value="1"/>
</dbReference>
<gene>
    <name evidence="3 5" type="primary">iolA</name>
    <name evidence="5" type="ORF">ACFQRG_07085</name>
</gene>
<dbReference type="GO" id="GO:0004491">
    <property type="term" value="F:methylmalonate-semialdehyde dehydrogenase (acylating, NAD) activity"/>
    <property type="evidence" value="ECO:0007669"/>
    <property type="project" value="UniProtKB-EC"/>
</dbReference>
<dbReference type="RefSeq" id="WP_380965160.1">
    <property type="nucleotide sequence ID" value="NZ_JBHTCO010000005.1"/>
</dbReference>
<evidence type="ECO:0000313" key="5">
    <source>
        <dbReference type="EMBL" id="MFC7392748.1"/>
    </source>
</evidence>
<feature type="binding site" evidence="3">
    <location>
        <position position="181"/>
    </location>
    <ligand>
        <name>NAD(+)</name>
        <dbReference type="ChEBI" id="CHEBI:57540"/>
    </ligand>
</feature>
<dbReference type="InterPro" id="IPR010061">
    <property type="entry name" value="MeMal-semiAld_DH"/>
</dbReference>
<feature type="binding site" evidence="3">
    <location>
        <position position="387"/>
    </location>
    <ligand>
        <name>NAD(+)</name>
        <dbReference type="ChEBI" id="CHEBI:57540"/>
    </ligand>
</feature>
<dbReference type="NCBIfam" id="TIGR01722">
    <property type="entry name" value="MMSDH"/>
    <property type="match status" value="1"/>
</dbReference>
<accession>A0ABW2PTL3</accession>
<comment type="function">
    <text evidence="3">Catalyzes the oxidation of malonate semialdehyde (MSA) and methylmalonate semialdehyde (MMSA) into acetyl-CoA and propanoyl-CoA, respectively. Is involved in a myo-inositol catabolic pathway. Bicarbonate, and not CO2, is the end-product of the enzymatic reaction.</text>
</comment>
<dbReference type="Gene3D" id="3.40.605.10">
    <property type="entry name" value="Aldehyde Dehydrogenase, Chain A, domain 1"/>
    <property type="match status" value="1"/>
</dbReference>
<comment type="subunit">
    <text evidence="3">Homotetramer.</text>
</comment>
<comment type="caution">
    <text evidence="5">The sequence shown here is derived from an EMBL/GenBank/DDBJ whole genome shotgun (WGS) entry which is preliminary data.</text>
</comment>
<protein>
    <recommendedName>
        <fullName evidence="3">Malonate-semialdehyde dehydrogenase</fullName>
        <shortName evidence="3">MSA dehydrogenase</shortName>
        <ecNumber evidence="3">1.2.1.27</ecNumber>
    </recommendedName>
    <alternativeName>
        <fullName evidence="3">Methylmalonate semialdehyde dehydrogenase</fullName>
        <shortName evidence="3">MMSA dehydrogenase</shortName>
        <shortName evidence="3">MSDH</shortName>
    </alternativeName>
</protein>
<dbReference type="Proteomes" id="UP001596505">
    <property type="component" value="Unassembled WGS sequence"/>
</dbReference>
<feature type="domain" description="Aldehyde dehydrogenase" evidence="4">
    <location>
        <begin position="20"/>
        <end position="482"/>
    </location>
</feature>
<dbReference type="InterPro" id="IPR016161">
    <property type="entry name" value="Ald_DH/histidinol_DH"/>
</dbReference>
<evidence type="ECO:0000259" key="4">
    <source>
        <dbReference type="Pfam" id="PF00171"/>
    </source>
</evidence>
<reference evidence="6" key="1">
    <citation type="journal article" date="2019" name="Int. J. Syst. Evol. Microbiol.">
        <title>The Global Catalogue of Microorganisms (GCM) 10K type strain sequencing project: providing services to taxonomists for standard genome sequencing and annotation.</title>
        <authorList>
            <consortium name="The Broad Institute Genomics Platform"/>
            <consortium name="The Broad Institute Genome Sequencing Center for Infectious Disease"/>
            <person name="Wu L."/>
            <person name="Ma J."/>
        </authorList>
    </citation>
    <scope>NUCLEOTIDE SEQUENCE [LARGE SCALE GENOMIC DNA]</scope>
    <source>
        <strain evidence="6">CGMCC 1.16305</strain>
    </source>
</reference>
<keyword evidence="6" id="KW-1185">Reference proteome</keyword>
<comment type="caution">
    <text evidence="3">Lacks conserved residue(s) required for the propagation of feature annotation.</text>
</comment>
<feature type="active site" description="Nucleophile" evidence="3">
    <location>
        <position position="289"/>
    </location>
</feature>
<dbReference type="PANTHER" id="PTHR43866:SF4">
    <property type="entry name" value="MALONATE-SEMIALDEHYDE DEHYDROGENASE"/>
    <property type="match status" value="1"/>
</dbReference>
<proteinExistence type="inferred from homology"/>
<comment type="similarity">
    <text evidence="3">Belongs to the aldehyde dehydrogenase family. IolA subfamily.</text>
</comment>
<dbReference type="PROSITE" id="PS00070">
    <property type="entry name" value="ALDEHYDE_DEHYDR_CYS"/>
    <property type="match status" value="1"/>
</dbReference>
<dbReference type="InterPro" id="IPR016160">
    <property type="entry name" value="Ald_DH_CS_CYS"/>
</dbReference>
<evidence type="ECO:0000256" key="1">
    <source>
        <dbReference type="ARBA" id="ARBA00023002"/>
    </source>
</evidence>
<dbReference type="CDD" id="cd07085">
    <property type="entry name" value="ALDH_F6_MMSDH"/>
    <property type="match status" value="1"/>
</dbReference>
<evidence type="ECO:0000256" key="2">
    <source>
        <dbReference type="ARBA" id="ARBA00023027"/>
    </source>
</evidence>
<name>A0ABW2PTL3_9BACL</name>
<evidence type="ECO:0000256" key="3">
    <source>
        <dbReference type="HAMAP-Rule" id="MF_01670"/>
    </source>
</evidence>
<evidence type="ECO:0000313" key="6">
    <source>
        <dbReference type="Proteomes" id="UP001596505"/>
    </source>
</evidence>
<dbReference type="Pfam" id="PF00171">
    <property type="entry name" value="Aldedh"/>
    <property type="match status" value="1"/>
</dbReference>
<comment type="catalytic activity">
    <reaction evidence="3">
        <text>2-methyl-3-oxopropanoate + NAD(+) + CoA + H2O = propanoyl-CoA + hydrogencarbonate + NADH + H(+)</text>
        <dbReference type="Rhea" id="RHEA:20804"/>
        <dbReference type="ChEBI" id="CHEBI:15377"/>
        <dbReference type="ChEBI" id="CHEBI:15378"/>
        <dbReference type="ChEBI" id="CHEBI:17544"/>
        <dbReference type="ChEBI" id="CHEBI:57287"/>
        <dbReference type="ChEBI" id="CHEBI:57392"/>
        <dbReference type="ChEBI" id="CHEBI:57540"/>
        <dbReference type="ChEBI" id="CHEBI:57700"/>
        <dbReference type="ChEBI" id="CHEBI:57945"/>
        <dbReference type="EC" id="1.2.1.27"/>
    </reaction>
</comment>
<comment type="pathway">
    <text evidence="3">Polyol metabolism; myo-inositol degradation into acetyl-CoA; acetyl-CoA from myo-inositol: step 7/7.</text>
</comment>
<dbReference type="InterPro" id="IPR023510">
    <property type="entry name" value="MSDH_GmP_bac"/>
</dbReference>
<feature type="binding site" evidence="3">
    <location>
        <position position="184"/>
    </location>
    <ligand>
        <name>NAD(+)</name>
        <dbReference type="ChEBI" id="CHEBI:57540"/>
    </ligand>
</feature>
<organism evidence="5 6">
    <name type="scientific">Scopulibacillus cellulosilyticus</name>
    <dbReference type="NCBI Taxonomy" id="2665665"/>
    <lineage>
        <taxon>Bacteria</taxon>
        <taxon>Bacillati</taxon>
        <taxon>Bacillota</taxon>
        <taxon>Bacilli</taxon>
        <taxon>Bacillales</taxon>
        <taxon>Sporolactobacillaceae</taxon>
        <taxon>Scopulibacillus</taxon>
    </lineage>
</organism>
<dbReference type="InterPro" id="IPR016162">
    <property type="entry name" value="Ald_DH_N"/>
</dbReference>
<dbReference type="InterPro" id="IPR015590">
    <property type="entry name" value="Aldehyde_DH_dom"/>
</dbReference>